<feature type="binding site" evidence="3">
    <location>
        <position position="100"/>
    </location>
    <ligand>
        <name>substrate</name>
    </ligand>
</feature>
<dbReference type="EMBL" id="BT121166">
    <property type="protein sequence ID" value="ADD38096.1"/>
    <property type="molecule type" value="mRNA"/>
</dbReference>
<dbReference type="AlphaFoldDB" id="D3PHR0"/>
<feature type="binding site" evidence="3">
    <location>
        <begin position="138"/>
        <end position="141"/>
    </location>
    <ligand>
        <name>NAD(+)</name>
        <dbReference type="ChEBI" id="CHEBI:57540"/>
    </ligand>
</feature>
<dbReference type="OrthoDB" id="424302at2759"/>
<dbReference type="Gene3D" id="3.40.50.1220">
    <property type="entry name" value="TPP-binding domain"/>
    <property type="match status" value="1"/>
</dbReference>
<comment type="domain">
    <text evidence="3">In contrast to class I sirtuins, class III sirtuins have only weak deacetylase activity. Difference in substrate specificity is probably due to a larger hydrophobic pocket with 2 residues (Tyr-97 and Arg-100) that bind to malonylated and succinylated substrates and define the specificity.</text>
</comment>
<evidence type="ECO:0000256" key="4">
    <source>
        <dbReference type="PROSITE-ProRule" id="PRU00236"/>
    </source>
</evidence>
<dbReference type="GO" id="GO:0005634">
    <property type="term" value="C:nucleus"/>
    <property type="evidence" value="ECO:0007669"/>
    <property type="project" value="TreeGrafter"/>
</dbReference>
<dbReference type="CDD" id="cd01412">
    <property type="entry name" value="SIRT5_Af1_CobB"/>
    <property type="match status" value="1"/>
</dbReference>
<dbReference type="PANTHER" id="PTHR11085">
    <property type="entry name" value="NAD-DEPENDENT PROTEIN DEACYLASE SIRTUIN-5, MITOCHONDRIAL-RELATED"/>
    <property type="match status" value="1"/>
</dbReference>
<feature type="binding site" evidence="3">
    <location>
        <begin position="53"/>
        <end position="72"/>
    </location>
    <ligand>
        <name>NAD(+)</name>
        <dbReference type="ChEBI" id="CHEBI:57540"/>
    </ligand>
</feature>
<dbReference type="Gene3D" id="3.30.1600.10">
    <property type="entry name" value="SIR2/SIRT2 'Small Domain"/>
    <property type="match status" value="1"/>
</dbReference>
<feature type="binding site" evidence="4">
    <location>
        <position position="167"/>
    </location>
    <ligand>
        <name>Zn(2+)</name>
        <dbReference type="ChEBI" id="CHEBI:29105"/>
    </ligand>
</feature>
<reference evidence="6" key="1">
    <citation type="submission" date="2010-03" db="EMBL/GenBank/DDBJ databases">
        <title>Atlantic Lepeophtheirus salmonis ESTs and full-length cDNAs.</title>
        <authorList>
            <person name="Yasuike M."/>
            <person name="von Schalburg K."/>
            <person name="Cooper G."/>
            <person name="Leong J."/>
            <person name="Nilsen F."/>
            <person name="Jones S.R.M."/>
            <person name="Koop B.F."/>
        </authorList>
    </citation>
    <scope>NUCLEOTIDE SEQUENCE</scope>
    <source>
        <strain evidence="6">Atlantic form</strain>
        <tissue evidence="6">Mixed tissue</tissue>
    </source>
</reference>
<evidence type="ECO:0000259" key="5">
    <source>
        <dbReference type="PROSITE" id="PS50305"/>
    </source>
</evidence>
<organism evidence="6">
    <name type="scientific">Lepeophtheirus salmonis</name>
    <name type="common">Salmon louse</name>
    <name type="synonym">Caligus salmonis</name>
    <dbReference type="NCBI Taxonomy" id="72036"/>
    <lineage>
        <taxon>Eukaryota</taxon>
        <taxon>Metazoa</taxon>
        <taxon>Ecdysozoa</taxon>
        <taxon>Arthropoda</taxon>
        <taxon>Crustacea</taxon>
        <taxon>Multicrustacea</taxon>
        <taxon>Hexanauplia</taxon>
        <taxon>Copepoda</taxon>
        <taxon>Siphonostomatoida</taxon>
        <taxon>Caligidae</taxon>
        <taxon>Lepeophtheirus</taxon>
    </lineage>
</organism>
<comment type="catalytic activity">
    <reaction evidence="3">
        <text>N(6)-succinyl-L-lysyl-[protein] + NAD(+) + H2O = 2''-O-succinyl-ADP-D-ribose + nicotinamide + L-lysyl-[protein]</text>
        <dbReference type="Rhea" id="RHEA:47668"/>
        <dbReference type="Rhea" id="RHEA-COMP:9752"/>
        <dbReference type="Rhea" id="RHEA-COMP:11877"/>
        <dbReference type="ChEBI" id="CHEBI:15377"/>
        <dbReference type="ChEBI" id="CHEBI:17154"/>
        <dbReference type="ChEBI" id="CHEBI:29969"/>
        <dbReference type="ChEBI" id="CHEBI:57540"/>
        <dbReference type="ChEBI" id="CHEBI:87830"/>
        <dbReference type="ChEBI" id="CHEBI:87832"/>
    </reaction>
</comment>
<dbReference type="InterPro" id="IPR029035">
    <property type="entry name" value="DHS-like_NAD/FAD-binding_dom"/>
</dbReference>
<dbReference type="InterPro" id="IPR027546">
    <property type="entry name" value="Sirtuin_class_III"/>
</dbReference>
<comment type="cofactor">
    <cofactor evidence="3">
        <name>Zn(2+)</name>
        <dbReference type="ChEBI" id="CHEBI:29105"/>
    </cofactor>
    <text evidence="3">Binds 1 zinc ion per subunit.</text>
</comment>
<feature type="domain" description="Deacetylase sirtuin-type" evidence="5">
    <location>
        <begin position="28"/>
        <end position="300"/>
    </location>
</feature>
<feature type="binding site" evidence="3">
    <location>
        <begin position="245"/>
        <end position="247"/>
    </location>
    <ligand>
        <name>NAD(+)</name>
        <dbReference type="ChEBI" id="CHEBI:57540"/>
    </ligand>
</feature>
<evidence type="ECO:0000256" key="2">
    <source>
        <dbReference type="ARBA" id="ARBA00023027"/>
    </source>
</evidence>
<dbReference type="InterPro" id="IPR003000">
    <property type="entry name" value="Sirtuin"/>
</dbReference>
<keyword evidence="3 4" id="KW-0862">Zinc</keyword>
<keyword evidence="2 3" id="KW-0520">NAD</keyword>
<keyword evidence="3" id="KW-0496">Mitochondrion</keyword>
<dbReference type="PROSITE" id="PS50305">
    <property type="entry name" value="SIRTUIN"/>
    <property type="match status" value="1"/>
</dbReference>
<gene>
    <name evidence="6" type="primary">SIRT5</name>
</gene>
<dbReference type="InterPro" id="IPR026590">
    <property type="entry name" value="Ssirtuin_cat_dom"/>
</dbReference>
<feature type="binding site" evidence="3">
    <location>
        <position position="97"/>
    </location>
    <ligand>
        <name>substrate</name>
    </ligand>
</feature>
<evidence type="ECO:0000313" key="6">
    <source>
        <dbReference type="EMBL" id="ADD38096.1"/>
    </source>
</evidence>
<comment type="subcellular location">
    <subcellularLocation>
        <location evidence="3">Mitochondrion</location>
    </subcellularLocation>
</comment>
<evidence type="ECO:0000256" key="3">
    <source>
        <dbReference type="HAMAP-Rule" id="MF_03160"/>
    </source>
</evidence>
<feature type="active site" description="Proton acceptor" evidence="3 4">
    <location>
        <position position="156"/>
    </location>
</feature>
<dbReference type="GO" id="GO:0005739">
    <property type="term" value="C:mitochondrion"/>
    <property type="evidence" value="ECO:0007669"/>
    <property type="project" value="UniProtKB-SubCell"/>
</dbReference>
<proteinExistence type="evidence at transcript level"/>
<comment type="function">
    <text evidence="3">NAD-dependent lysine demalonylase, desuccinylase and deglutarylase that specifically removes malonyl, succinyl and glutaryl groups on target proteins. Has weak NAD-dependent protein deacetylase activity; however this activity may not be physiologically relevant in vivo.</text>
</comment>
<dbReference type="SUPFAM" id="SSF52467">
    <property type="entry name" value="DHS-like NAD/FAD-binding domain"/>
    <property type="match status" value="1"/>
</dbReference>
<dbReference type="GO" id="GO:0036055">
    <property type="term" value="F:protein-succinyllysine desuccinylase activity"/>
    <property type="evidence" value="ECO:0007669"/>
    <property type="project" value="UniProtKB-UniRule"/>
</dbReference>
<dbReference type="GO" id="GO:0008270">
    <property type="term" value="F:zinc ion binding"/>
    <property type="evidence" value="ECO:0007669"/>
    <property type="project" value="UniProtKB-UniRule"/>
</dbReference>
<protein>
    <recommendedName>
        <fullName evidence="3">NAD-dependent protein deacylase</fullName>
        <ecNumber evidence="3">2.3.1.-</ecNumber>
    </recommendedName>
    <alternativeName>
        <fullName evidence="3">Regulatory protein SIR2 homolog 5</fullName>
    </alternativeName>
</protein>
<dbReference type="GO" id="GO:0017136">
    <property type="term" value="F:histone deacetylase activity, NAD-dependent"/>
    <property type="evidence" value="ECO:0007669"/>
    <property type="project" value="TreeGrafter"/>
</dbReference>
<evidence type="ECO:0000256" key="1">
    <source>
        <dbReference type="ARBA" id="ARBA00022679"/>
    </source>
</evidence>
<dbReference type="GO" id="GO:0036054">
    <property type="term" value="F:protein-malonyllysine demalonylase activity"/>
    <property type="evidence" value="ECO:0007669"/>
    <property type="project" value="UniProtKB-UniRule"/>
</dbReference>
<keyword evidence="1 3" id="KW-0808">Transferase</keyword>
<sequence length="300" mass="32928">MTLPLLRTTCQFLHRNRSPWSLMSSLLEYSPSSSYAAFKDIFSRSKNIVVLTGAGISAESGVPTFRGPGGYWRKYQAQNLATPEAFRADPSLVWEFYHYRREVMLSKQPNPAHIALARLEKKLKEEEGGLKKLIIITQNIDELHKRAGSTNILELHGSLFRVRCTSCGIESLNYDSPICQSLLGKGAPEPHVPRAGILKKDLPSCTECGGLIRPAVVWFGERLNDRILGEAHDAMNQCDLCLVVGTSSVVYPAAMLAPEAAEGGIAVAEFNVEPTPVTNEFKFHFAGPCGTTLPRALGLD</sequence>
<name>D3PHR0_LEPSM</name>
<dbReference type="Pfam" id="PF02146">
    <property type="entry name" value="SIR2"/>
    <property type="match status" value="1"/>
</dbReference>
<dbReference type="PANTHER" id="PTHR11085:SF10">
    <property type="entry name" value="NAD-DEPENDENT PROTEIN DEACYLASE SIRTUIN-5, MITOCHONDRIAL-RELATED"/>
    <property type="match status" value="1"/>
</dbReference>
<comment type="caution">
    <text evidence="3">Lacks conserved residue(s) required for the propagation of feature annotation.</text>
</comment>
<dbReference type="GO" id="GO:0061697">
    <property type="term" value="F:protein-glutaryllysine deglutarylase activity"/>
    <property type="evidence" value="ECO:0007669"/>
    <property type="project" value="RHEA"/>
</dbReference>
<dbReference type="EC" id="2.3.1.-" evidence="3"/>
<feature type="binding site" evidence="3">
    <location>
        <position position="289"/>
    </location>
    <ligand>
        <name>NAD(+)</name>
        <dbReference type="ChEBI" id="CHEBI:57540"/>
    </ligand>
</feature>
<comment type="catalytic activity">
    <reaction evidence="3">
        <text>N(6)-glutaryl-L-lysyl-[protein] + NAD(+) + H2O = 2''-O-glutaryl-ADP-D-ribose + nicotinamide + L-lysyl-[protein]</text>
        <dbReference type="Rhea" id="RHEA:47664"/>
        <dbReference type="Rhea" id="RHEA-COMP:9752"/>
        <dbReference type="Rhea" id="RHEA-COMP:11875"/>
        <dbReference type="ChEBI" id="CHEBI:15377"/>
        <dbReference type="ChEBI" id="CHEBI:17154"/>
        <dbReference type="ChEBI" id="CHEBI:29969"/>
        <dbReference type="ChEBI" id="CHEBI:57540"/>
        <dbReference type="ChEBI" id="CHEBI:87828"/>
        <dbReference type="ChEBI" id="CHEBI:87829"/>
    </reaction>
</comment>
<dbReference type="NCBIfam" id="NF001753">
    <property type="entry name" value="PRK00481.1-3"/>
    <property type="match status" value="1"/>
</dbReference>
<dbReference type="InterPro" id="IPR026591">
    <property type="entry name" value="Sirtuin_cat_small_dom_sf"/>
</dbReference>
<feature type="binding site" evidence="3">
    <location>
        <begin position="271"/>
        <end position="273"/>
    </location>
    <ligand>
        <name>NAD(+)</name>
        <dbReference type="ChEBI" id="CHEBI:57540"/>
    </ligand>
</feature>
<accession>D3PHR0</accession>
<feature type="binding site" evidence="3 4">
    <location>
        <position position="164"/>
    </location>
    <ligand>
        <name>Zn(2+)</name>
        <dbReference type="ChEBI" id="CHEBI:29105"/>
    </ligand>
</feature>
<comment type="catalytic activity">
    <reaction evidence="3">
        <text>N(6)-malonyl-L-lysyl-[protein] + NAD(+) + H2O = 2''-O-malonyl-ADP-D-ribose + nicotinamide + L-lysyl-[protein]</text>
        <dbReference type="Rhea" id="RHEA:47672"/>
        <dbReference type="Rhea" id="RHEA-COMP:9752"/>
        <dbReference type="Rhea" id="RHEA-COMP:11878"/>
        <dbReference type="ChEBI" id="CHEBI:15377"/>
        <dbReference type="ChEBI" id="CHEBI:17154"/>
        <dbReference type="ChEBI" id="CHEBI:29969"/>
        <dbReference type="ChEBI" id="CHEBI:57540"/>
        <dbReference type="ChEBI" id="CHEBI:87831"/>
        <dbReference type="ChEBI" id="CHEBI:87833"/>
    </reaction>
</comment>
<dbReference type="GO" id="GO:0070403">
    <property type="term" value="F:NAD+ binding"/>
    <property type="evidence" value="ECO:0007669"/>
    <property type="project" value="UniProtKB-UniRule"/>
</dbReference>
<dbReference type="HAMAP" id="MF_01121">
    <property type="entry name" value="Sirtuin_ClassIII"/>
    <property type="match status" value="1"/>
</dbReference>
<feature type="binding site" evidence="3 4">
    <location>
        <position position="208"/>
    </location>
    <ligand>
        <name>Zn(2+)</name>
        <dbReference type="ChEBI" id="CHEBI:29105"/>
    </ligand>
</feature>
<feature type="binding site" evidence="4">
    <location>
        <position position="205"/>
    </location>
    <ligand>
        <name>Zn(2+)</name>
        <dbReference type="ChEBI" id="CHEBI:29105"/>
    </ligand>
</feature>
<keyword evidence="3 4" id="KW-0479">Metal-binding</keyword>
<comment type="similarity">
    <text evidence="3">Belongs to the sirtuin family. Class III subfamily.</text>
</comment>
<dbReference type="InterPro" id="IPR050134">
    <property type="entry name" value="NAD-dep_sirtuin_deacylases"/>
</dbReference>